<dbReference type="CDD" id="cd01879">
    <property type="entry name" value="FeoB"/>
    <property type="match status" value="1"/>
</dbReference>
<keyword evidence="8 16" id="KW-1133">Transmembrane helix</keyword>
<dbReference type="PRINTS" id="PR00326">
    <property type="entry name" value="GTP1OBG"/>
</dbReference>
<dbReference type="GO" id="GO:0046872">
    <property type="term" value="F:metal ion binding"/>
    <property type="evidence" value="ECO:0007669"/>
    <property type="project" value="UniProtKB-KW"/>
</dbReference>
<feature type="binding site" evidence="15">
    <location>
        <position position="29"/>
    </location>
    <ligand>
        <name>Mg(2+)</name>
        <dbReference type="ChEBI" id="CHEBI:18420"/>
        <label>2</label>
    </ligand>
</feature>
<keyword evidence="7 14" id="KW-0547">Nucleotide-binding</keyword>
<dbReference type="InterPro" id="IPR003373">
    <property type="entry name" value="Fe2_transport_prot-B"/>
</dbReference>
<comment type="subcellular location">
    <subcellularLocation>
        <location evidence="1 16">Cell inner membrane</location>
        <topology evidence="1 16">Multi-pass membrane protein</topology>
    </subcellularLocation>
</comment>
<dbReference type="AlphaFoldDB" id="A0A1M6PF30"/>
<keyword evidence="11 14" id="KW-0342">GTP-binding</keyword>
<evidence type="ECO:0000313" key="18">
    <source>
        <dbReference type="EMBL" id="SHK06524.1"/>
    </source>
</evidence>
<evidence type="ECO:0000256" key="8">
    <source>
        <dbReference type="ARBA" id="ARBA00022989"/>
    </source>
</evidence>
<dbReference type="FunFam" id="3.40.50.300:FF:000426">
    <property type="entry name" value="Ferrous iron transport protein B"/>
    <property type="match status" value="1"/>
</dbReference>
<keyword evidence="2 16" id="KW-0813">Transport</keyword>
<evidence type="ECO:0000256" key="3">
    <source>
        <dbReference type="ARBA" id="ARBA00022475"/>
    </source>
</evidence>
<keyword evidence="12 16" id="KW-0472">Membrane</keyword>
<dbReference type="InParanoid" id="A0A1M6PF30"/>
<dbReference type="InterPro" id="IPR011640">
    <property type="entry name" value="Fe2_transport_prot_B_C"/>
</dbReference>
<keyword evidence="3" id="KW-1003">Cell membrane</keyword>
<dbReference type="InterPro" id="IPR006073">
    <property type="entry name" value="GTP-bd"/>
</dbReference>
<evidence type="ECO:0000256" key="14">
    <source>
        <dbReference type="PIRSR" id="PIRSR603373-1"/>
    </source>
</evidence>
<keyword evidence="9 16" id="KW-0408">Iron</keyword>
<gene>
    <name evidence="18" type="ORF">SAMN02745181_3170</name>
</gene>
<keyword evidence="10" id="KW-0406">Ion transport</keyword>
<dbReference type="PANTHER" id="PTHR43185">
    <property type="entry name" value="FERROUS IRON TRANSPORT PROTEIN B"/>
    <property type="match status" value="1"/>
</dbReference>
<dbReference type="Pfam" id="PF07670">
    <property type="entry name" value="Gate"/>
    <property type="match status" value="2"/>
</dbReference>
<evidence type="ECO:0000256" key="15">
    <source>
        <dbReference type="PIRSR" id="PIRSR603373-2"/>
    </source>
</evidence>
<dbReference type="EMBL" id="FQYR01000005">
    <property type="protein sequence ID" value="SHK06524.1"/>
    <property type="molecule type" value="Genomic_DNA"/>
</dbReference>
<dbReference type="PROSITE" id="PS51711">
    <property type="entry name" value="G_FEOB"/>
    <property type="match status" value="1"/>
</dbReference>
<evidence type="ECO:0000256" key="9">
    <source>
        <dbReference type="ARBA" id="ARBA00023004"/>
    </source>
</evidence>
<feature type="transmembrane region" description="Helical" evidence="16">
    <location>
        <begin position="362"/>
        <end position="388"/>
    </location>
</feature>
<dbReference type="SUPFAM" id="SSF52540">
    <property type="entry name" value="P-loop containing nucleoside triphosphate hydrolases"/>
    <property type="match status" value="1"/>
</dbReference>
<dbReference type="Gene3D" id="3.40.50.300">
    <property type="entry name" value="P-loop containing nucleotide triphosphate hydrolases"/>
    <property type="match status" value="1"/>
</dbReference>
<feature type="transmembrane region" description="Helical" evidence="16">
    <location>
        <begin position="279"/>
        <end position="308"/>
    </location>
</feature>
<dbReference type="Pfam" id="PF07664">
    <property type="entry name" value="FeoB_C"/>
    <property type="match status" value="1"/>
</dbReference>
<dbReference type="NCBIfam" id="TIGR00437">
    <property type="entry name" value="feoB"/>
    <property type="match status" value="1"/>
</dbReference>
<name>A0A1M6PF30_9BACT</name>
<keyword evidence="19" id="KW-1185">Reference proteome</keyword>
<keyword evidence="15" id="KW-0479">Metal-binding</keyword>
<evidence type="ECO:0000256" key="2">
    <source>
        <dbReference type="ARBA" id="ARBA00022448"/>
    </source>
</evidence>
<dbReference type="InterPro" id="IPR027417">
    <property type="entry name" value="P-loop_NTPase"/>
</dbReference>
<evidence type="ECO:0000259" key="17">
    <source>
        <dbReference type="PROSITE" id="PS51711"/>
    </source>
</evidence>
<dbReference type="GO" id="GO:0005525">
    <property type="term" value="F:GTP binding"/>
    <property type="evidence" value="ECO:0007669"/>
    <property type="project" value="UniProtKB-KW"/>
</dbReference>
<evidence type="ECO:0000256" key="1">
    <source>
        <dbReference type="ARBA" id="ARBA00004429"/>
    </source>
</evidence>
<keyword evidence="6 16" id="KW-0812">Transmembrane</keyword>
<feature type="transmembrane region" description="Helical" evidence="16">
    <location>
        <begin position="394"/>
        <end position="415"/>
    </location>
</feature>
<feature type="binding site" evidence="15">
    <location>
        <position position="25"/>
    </location>
    <ligand>
        <name>Mg(2+)</name>
        <dbReference type="ChEBI" id="CHEBI:18420"/>
        <label>2</label>
    </ligand>
</feature>
<keyword evidence="15" id="KW-0460">Magnesium</keyword>
<feature type="domain" description="FeoB-type G" evidence="17">
    <location>
        <begin position="7"/>
        <end position="175"/>
    </location>
</feature>
<dbReference type="GO" id="GO:0015093">
    <property type="term" value="F:ferrous iron transmembrane transporter activity"/>
    <property type="evidence" value="ECO:0007669"/>
    <property type="project" value="UniProtKB-UniRule"/>
</dbReference>
<comment type="function">
    <text evidence="16">Probable transporter of a GTP-driven Fe(2+) uptake system.</text>
</comment>
<evidence type="ECO:0000313" key="19">
    <source>
        <dbReference type="Proteomes" id="UP000184510"/>
    </source>
</evidence>
<evidence type="ECO:0000256" key="4">
    <source>
        <dbReference type="ARBA" id="ARBA00022496"/>
    </source>
</evidence>
<dbReference type="Proteomes" id="UP000184510">
    <property type="component" value="Unassembled WGS sequence"/>
</dbReference>
<dbReference type="PANTHER" id="PTHR43185:SF1">
    <property type="entry name" value="FE(2+) TRANSPORTER FEOB"/>
    <property type="match status" value="1"/>
</dbReference>
<evidence type="ECO:0000256" key="11">
    <source>
        <dbReference type="ARBA" id="ARBA00023134"/>
    </source>
</evidence>
<reference evidence="18 19" key="1">
    <citation type="submission" date="2016-11" db="EMBL/GenBank/DDBJ databases">
        <authorList>
            <person name="Jaros S."/>
            <person name="Januszkiewicz K."/>
            <person name="Wedrychowicz H."/>
        </authorList>
    </citation>
    <scope>NUCLEOTIDE SEQUENCE [LARGE SCALE GENOMIC DNA]</scope>
    <source>
        <strain evidence="18 19">DSM 18772</strain>
    </source>
</reference>
<evidence type="ECO:0000256" key="13">
    <source>
        <dbReference type="NCBIfam" id="TIGR00437"/>
    </source>
</evidence>
<feature type="transmembrane region" description="Helical" evidence="16">
    <location>
        <begin position="223"/>
        <end position="246"/>
    </location>
</feature>
<dbReference type="OrthoDB" id="9809127at2"/>
<sequence length="636" mass="69222">MSSTPEQHTVALVGNPNSGKTTLFNALTGENQKTGNYAGVTVNLKTGTFRNTHGRKINLIDLPGCYSLDPNSPDEKVTRDFLSGDIADQPAPEITVCVLDASALERHLNLALEVIELGHPVVIALNMVDVAESRGIHLDPTILSEELGVPVVPIQANKGKGIVELKQALRLPAPAIPETRWQTTGTDLERQHARTAFIQTICNEAARRESNDTLTLSDKLDEYLLHPFTGWAALISIMLIVFWSIFSFSSIPMDAIDGAFASLGDTVANSMPEGDLNDLIVNGVIAGVGGTVIFLPQIVLLFFFIGLLESSGYMARAAFLMDRIMNKAGLSGKAFLPLLSAHACAIPGVMATRTIDSARERLITILIAPWMSCSARLPVYFLLIALLLPTQGSAAQALLLFCIYLAGIVTALVAARILRTRLPDDEVESHFMLELPPYRAPQLGYLFRHVLDRAWAFLKKAGSVILVLSIILWALQTFPKPDEGSPAAEEPALALEESYMGQLGHTIEPAFKPLGYDWRTATSVLTSFAAREVFVSSLKISYSISEDLEEEEQDTLLREQLSAATWPDGSKIYTPLTLVSLLIFFIYALQCLPTTAVVHRETKSLKWAAGQLVGMSLFAYLAALLVFQVGSLLGFS</sequence>
<feature type="binding site" evidence="14">
    <location>
        <begin position="61"/>
        <end position="64"/>
    </location>
    <ligand>
        <name>GTP</name>
        <dbReference type="ChEBI" id="CHEBI:37565"/>
        <label>1</label>
    </ligand>
</feature>
<keyword evidence="4 16" id="KW-0410">Iron transport</keyword>
<evidence type="ECO:0000256" key="6">
    <source>
        <dbReference type="ARBA" id="ARBA00022692"/>
    </source>
</evidence>
<organism evidence="18 19">
    <name type="scientific">Rubritalea squalenifaciens DSM 18772</name>
    <dbReference type="NCBI Taxonomy" id="1123071"/>
    <lineage>
        <taxon>Bacteria</taxon>
        <taxon>Pseudomonadati</taxon>
        <taxon>Verrucomicrobiota</taxon>
        <taxon>Verrucomicrobiia</taxon>
        <taxon>Verrucomicrobiales</taxon>
        <taxon>Rubritaleaceae</taxon>
        <taxon>Rubritalea</taxon>
    </lineage>
</organism>
<feature type="binding site" evidence="14">
    <location>
        <begin position="14"/>
        <end position="21"/>
    </location>
    <ligand>
        <name>GTP</name>
        <dbReference type="ChEBI" id="CHEBI:37565"/>
        <label>1</label>
    </ligand>
</feature>
<protein>
    <recommendedName>
        <fullName evidence="13 16">Ferrous iron transport protein B</fullName>
    </recommendedName>
</protein>
<comment type="similarity">
    <text evidence="16">Belongs to the TRAFAC class TrmE-Era-EngA-EngB-Septin-like GTPase superfamily. FeoB GTPase (TC 9.A.8) family.</text>
</comment>
<feature type="binding site" evidence="15">
    <location>
        <position position="26"/>
    </location>
    <ligand>
        <name>Mg(2+)</name>
        <dbReference type="ChEBI" id="CHEBI:18420"/>
        <label>2</label>
    </ligand>
</feature>
<dbReference type="STRING" id="1123071.SAMN02745181_3170"/>
<evidence type="ECO:0000256" key="16">
    <source>
        <dbReference type="RuleBase" id="RU362098"/>
    </source>
</evidence>
<feature type="binding site" evidence="14">
    <location>
        <begin position="126"/>
        <end position="129"/>
    </location>
    <ligand>
        <name>GTP</name>
        <dbReference type="ChEBI" id="CHEBI:37565"/>
        <label>1</label>
    </ligand>
</feature>
<accession>A0A1M6PF30</accession>
<evidence type="ECO:0000256" key="5">
    <source>
        <dbReference type="ARBA" id="ARBA00022519"/>
    </source>
</evidence>
<dbReference type="RefSeq" id="WP_143184718.1">
    <property type="nucleotide sequence ID" value="NZ_FQYR01000005.1"/>
</dbReference>
<dbReference type="Pfam" id="PF02421">
    <property type="entry name" value="FeoB_N"/>
    <property type="match status" value="1"/>
</dbReference>
<evidence type="ECO:0000256" key="12">
    <source>
        <dbReference type="ARBA" id="ARBA00023136"/>
    </source>
</evidence>
<proteinExistence type="inferred from homology"/>
<keyword evidence="5" id="KW-0997">Cell inner membrane</keyword>
<dbReference type="GO" id="GO:0005886">
    <property type="term" value="C:plasma membrane"/>
    <property type="evidence" value="ECO:0007669"/>
    <property type="project" value="UniProtKB-SubCell"/>
</dbReference>
<dbReference type="InterPro" id="IPR050860">
    <property type="entry name" value="FeoB_GTPase"/>
</dbReference>
<feature type="transmembrane region" description="Helical" evidence="16">
    <location>
        <begin position="572"/>
        <end position="592"/>
    </location>
</feature>
<evidence type="ECO:0000256" key="7">
    <source>
        <dbReference type="ARBA" id="ARBA00022741"/>
    </source>
</evidence>
<evidence type="ECO:0000256" key="10">
    <source>
        <dbReference type="ARBA" id="ARBA00023065"/>
    </source>
</evidence>
<dbReference type="FunCoup" id="A0A1M6PF30">
    <property type="interactions" value="149"/>
</dbReference>
<feature type="transmembrane region" description="Helical" evidence="16">
    <location>
        <begin position="457"/>
        <end position="475"/>
    </location>
</feature>
<feature type="transmembrane region" description="Helical" evidence="16">
    <location>
        <begin position="612"/>
        <end position="635"/>
    </location>
</feature>
<feature type="binding site" evidence="15">
    <location>
        <position position="28"/>
    </location>
    <ligand>
        <name>Mg(2+)</name>
        <dbReference type="ChEBI" id="CHEBI:18420"/>
        <label>2</label>
    </ligand>
</feature>
<feature type="transmembrane region" description="Helical" evidence="16">
    <location>
        <begin position="328"/>
        <end position="350"/>
    </location>
</feature>
<dbReference type="InterPro" id="IPR011642">
    <property type="entry name" value="Gate_dom"/>
</dbReference>
<dbReference type="InterPro" id="IPR030389">
    <property type="entry name" value="G_FEOB_dom"/>
</dbReference>